<proteinExistence type="predicted"/>
<dbReference type="AlphaFoldDB" id="A0A7W8JSU4"/>
<protein>
    <submittedName>
        <fullName evidence="1">Uncharacterized protein</fullName>
    </submittedName>
</protein>
<keyword evidence="2" id="KW-1185">Reference proteome</keyword>
<dbReference type="Proteomes" id="UP000552709">
    <property type="component" value="Unassembled WGS sequence"/>
</dbReference>
<dbReference type="RefSeq" id="WP_184127436.1">
    <property type="nucleotide sequence ID" value="NZ_JACHFL010000001.1"/>
</dbReference>
<accession>A0A7W8JSU4</accession>
<evidence type="ECO:0000313" key="2">
    <source>
        <dbReference type="Proteomes" id="UP000552709"/>
    </source>
</evidence>
<organism evidence="1 2">
    <name type="scientific">Deinococcus humi</name>
    <dbReference type="NCBI Taxonomy" id="662880"/>
    <lineage>
        <taxon>Bacteria</taxon>
        <taxon>Thermotogati</taxon>
        <taxon>Deinococcota</taxon>
        <taxon>Deinococci</taxon>
        <taxon>Deinococcales</taxon>
        <taxon>Deinococcaceae</taxon>
        <taxon>Deinococcus</taxon>
    </lineage>
</organism>
<reference evidence="1 2" key="1">
    <citation type="submission" date="2020-08" db="EMBL/GenBank/DDBJ databases">
        <title>Genomic Encyclopedia of Type Strains, Phase IV (KMG-IV): sequencing the most valuable type-strain genomes for metagenomic binning, comparative biology and taxonomic classification.</title>
        <authorList>
            <person name="Goeker M."/>
        </authorList>
    </citation>
    <scope>NUCLEOTIDE SEQUENCE [LARGE SCALE GENOMIC DNA]</scope>
    <source>
        <strain evidence="1 2">DSM 27939</strain>
    </source>
</reference>
<dbReference type="EMBL" id="JACHFL010000001">
    <property type="protein sequence ID" value="MBB5361353.1"/>
    <property type="molecule type" value="Genomic_DNA"/>
</dbReference>
<comment type="caution">
    <text evidence="1">The sequence shown here is derived from an EMBL/GenBank/DDBJ whole genome shotgun (WGS) entry which is preliminary data.</text>
</comment>
<evidence type="ECO:0000313" key="1">
    <source>
        <dbReference type="EMBL" id="MBB5361353.1"/>
    </source>
</evidence>
<name>A0A7W8JSU4_9DEIO</name>
<sequence>MTTAIRQECHRRLSIGVKGVYLTLKRDRMPTGNPRLAGRSGPCAEEVCMVRDAPEGGYQIVCIFDAAAVLKFLDRAGL</sequence>
<gene>
    <name evidence="1" type="ORF">HNQ08_000424</name>
</gene>